<accession>A0A8H8D5Z3</accession>
<dbReference type="AlphaFoldDB" id="A0A8H8D5Z3"/>
<proteinExistence type="predicted"/>
<dbReference type="VEuPathDB" id="FungiDB:I7I52_00732"/>
<comment type="caution">
    <text evidence="2">The sequence shown here is derived from an EMBL/GenBank/DDBJ whole genome shotgun (WGS) entry which is preliminary data.</text>
</comment>
<sequence>MNAELELEVLVISGHFSGCFFTIVPLLNIIQLSTVNLLFSAFRPSFIRFSAQPHFPPKTFRRLRAVGLTAIY</sequence>
<dbReference type="EMBL" id="JAEVHI010000001">
    <property type="protein sequence ID" value="KAG5302926.1"/>
    <property type="molecule type" value="Genomic_DNA"/>
</dbReference>
<organism evidence="2 3">
    <name type="scientific">Ajellomyces capsulatus</name>
    <name type="common">Darling's disease fungus</name>
    <name type="synonym">Histoplasma capsulatum</name>
    <dbReference type="NCBI Taxonomy" id="5037"/>
    <lineage>
        <taxon>Eukaryota</taxon>
        <taxon>Fungi</taxon>
        <taxon>Dikarya</taxon>
        <taxon>Ascomycota</taxon>
        <taxon>Pezizomycotina</taxon>
        <taxon>Eurotiomycetes</taxon>
        <taxon>Eurotiomycetidae</taxon>
        <taxon>Onygenales</taxon>
        <taxon>Ajellomycetaceae</taxon>
        <taxon>Histoplasma</taxon>
    </lineage>
</organism>
<reference evidence="2 3" key="1">
    <citation type="submission" date="2021-01" db="EMBL/GenBank/DDBJ databases">
        <title>Chromosome-level genome assembly of a human fungal pathogen reveals clustering of transcriptionally co-regulated genes.</title>
        <authorList>
            <person name="Voorhies M."/>
            <person name="Cohen S."/>
            <person name="Shea T.P."/>
            <person name="Petrus S."/>
            <person name="Munoz J.F."/>
            <person name="Poplawski S."/>
            <person name="Goldman W.E."/>
            <person name="Michael T."/>
            <person name="Cuomo C.A."/>
            <person name="Sil A."/>
            <person name="Beyhan S."/>
        </authorList>
    </citation>
    <scope>NUCLEOTIDE SEQUENCE [LARGE SCALE GENOMIC DNA]</scope>
    <source>
        <strain evidence="2 3">G184AR</strain>
    </source>
</reference>
<feature type="transmembrane region" description="Helical" evidence="1">
    <location>
        <begin position="20"/>
        <end position="39"/>
    </location>
</feature>
<evidence type="ECO:0000313" key="2">
    <source>
        <dbReference type="EMBL" id="KAG5302926.1"/>
    </source>
</evidence>
<keyword evidence="1" id="KW-0812">Transmembrane</keyword>
<gene>
    <name evidence="2" type="ORF">I7I52_00732</name>
</gene>
<evidence type="ECO:0000256" key="1">
    <source>
        <dbReference type="SAM" id="Phobius"/>
    </source>
</evidence>
<dbReference type="Proteomes" id="UP000670092">
    <property type="component" value="Unassembled WGS sequence"/>
</dbReference>
<evidence type="ECO:0000313" key="3">
    <source>
        <dbReference type="Proteomes" id="UP000670092"/>
    </source>
</evidence>
<keyword evidence="1" id="KW-0472">Membrane</keyword>
<name>A0A8H8D5Z3_AJECA</name>
<keyword evidence="1" id="KW-1133">Transmembrane helix</keyword>
<protein>
    <submittedName>
        <fullName evidence="2">Uncharacterized protein</fullName>
    </submittedName>
</protein>